<accession>A0ABS3L4H1</accession>
<proteinExistence type="predicted"/>
<evidence type="ECO:0000259" key="1">
    <source>
        <dbReference type="Pfam" id="PF01844"/>
    </source>
</evidence>
<dbReference type="Pfam" id="PF01844">
    <property type="entry name" value="HNH"/>
    <property type="match status" value="1"/>
</dbReference>
<dbReference type="EMBL" id="JAFNLT010000018">
    <property type="protein sequence ID" value="MBO1228420.1"/>
    <property type="molecule type" value="Genomic_DNA"/>
</dbReference>
<organism evidence="2 3">
    <name type="scientific">Staphylococcus nepalensis</name>
    <dbReference type="NCBI Taxonomy" id="214473"/>
    <lineage>
        <taxon>Bacteria</taxon>
        <taxon>Bacillati</taxon>
        <taxon>Bacillota</taxon>
        <taxon>Bacilli</taxon>
        <taxon>Bacillales</taxon>
        <taxon>Staphylococcaceae</taxon>
        <taxon>Staphylococcus</taxon>
    </lineage>
</organism>
<evidence type="ECO:0000313" key="2">
    <source>
        <dbReference type="EMBL" id="MBO1228420.1"/>
    </source>
</evidence>
<protein>
    <submittedName>
        <fullName evidence="2">HNH endonuclease</fullName>
    </submittedName>
</protein>
<keyword evidence="3" id="KW-1185">Reference proteome</keyword>
<dbReference type="InterPro" id="IPR002711">
    <property type="entry name" value="HNH"/>
</dbReference>
<dbReference type="InterPro" id="IPR015947">
    <property type="entry name" value="PUA-like_sf"/>
</dbReference>
<gene>
    <name evidence="2" type="ORF">J3T88_14105</name>
</gene>
<dbReference type="CDD" id="cd00085">
    <property type="entry name" value="HNHc"/>
    <property type="match status" value="1"/>
</dbReference>
<sequence>MKYWVIPCNIKAYDVISAFNKLNEVDWKQSKNMKSAMIGDIVLIYLSRPYSCIKYVCKIKDINKPQPTIDDSDYIITGDNYIDYGNYMQLELLENIKESLLTFENLKLHGLKGNIQGPRSLKDNLLNFILEKVDPFFNSSNKNEYELENIEYKEGKIQVRYGVKFERNPKLRQKAVKIHGATCKVCGFNFEQVYDGIGKNFIEIHHIKPMYSVRKEISVNPKTDLAPLCSNCHKMIHRNKDKPLTIEELKERIIY</sequence>
<keyword evidence="2" id="KW-0540">Nuclease</keyword>
<reference evidence="2 3" key="1">
    <citation type="submission" date="2021-03" db="EMBL/GenBank/DDBJ databases">
        <title>Staphylococci and Mammaliicocci in bats.</title>
        <authorList>
            <person name="Fountain K."/>
        </authorList>
    </citation>
    <scope>NUCLEOTIDE SEQUENCE [LARGE SCALE GENOMIC DNA]</scope>
    <source>
        <strain evidence="2 3">18_1_E_SW</strain>
    </source>
</reference>
<keyword evidence="2" id="KW-0255">Endonuclease</keyword>
<dbReference type="RefSeq" id="WP_207572926.1">
    <property type="nucleotide sequence ID" value="NZ_JAFNLQ010000123.1"/>
</dbReference>
<comment type="caution">
    <text evidence="2">The sequence shown here is derived from an EMBL/GenBank/DDBJ whole genome shotgun (WGS) entry which is preliminary data.</text>
</comment>
<dbReference type="SUPFAM" id="SSF88697">
    <property type="entry name" value="PUA domain-like"/>
    <property type="match status" value="1"/>
</dbReference>
<feature type="domain" description="HNH" evidence="1">
    <location>
        <begin position="183"/>
        <end position="238"/>
    </location>
</feature>
<name>A0ABS3L4H1_9STAP</name>
<evidence type="ECO:0000313" key="3">
    <source>
        <dbReference type="Proteomes" id="UP000664081"/>
    </source>
</evidence>
<dbReference type="GO" id="GO:0004519">
    <property type="term" value="F:endonuclease activity"/>
    <property type="evidence" value="ECO:0007669"/>
    <property type="project" value="UniProtKB-KW"/>
</dbReference>
<dbReference type="Proteomes" id="UP000664081">
    <property type="component" value="Unassembled WGS sequence"/>
</dbReference>
<keyword evidence="2" id="KW-0378">Hydrolase</keyword>
<dbReference type="InterPro" id="IPR003615">
    <property type="entry name" value="HNH_nuc"/>
</dbReference>